<dbReference type="InterPro" id="IPR036513">
    <property type="entry name" value="STAS_dom_sf"/>
</dbReference>
<organism evidence="2 3">
    <name type="scientific">Actinoplanes sichuanensis</name>
    <dbReference type="NCBI Taxonomy" id="512349"/>
    <lineage>
        <taxon>Bacteria</taxon>
        <taxon>Bacillati</taxon>
        <taxon>Actinomycetota</taxon>
        <taxon>Actinomycetes</taxon>
        <taxon>Micromonosporales</taxon>
        <taxon>Micromonosporaceae</taxon>
        <taxon>Actinoplanes</taxon>
    </lineage>
</organism>
<dbReference type="Gene3D" id="3.30.750.24">
    <property type="entry name" value="STAS domain"/>
    <property type="match status" value="1"/>
</dbReference>
<dbReference type="CDD" id="cd07043">
    <property type="entry name" value="STAS_anti-anti-sigma_factors"/>
    <property type="match status" value="1"/>
</dbReference>
<dbReference type="PROSITE" id="PS50801">
    <property type="entry name" value="STAS"/>
    <property type="match status" value="1"/>
</dbReference>
<feature type="domain" description="STAS" evidence="1">
    <location>
        <begin position="16"/>
        <end position="106"/>
    </location>
</feature>
<keyword evidence="3" id="KW-1185">Reference proteome</keyword>
<dbReference type="SUPFAM" id="SSF52091">
    <property type="entry name" value="SpoIIaa-like"/>
    <property type="match status" value="1"/>
</dbReference>
<evidence type="ECO:0000259" key="1">
    <source>
        <dbReference type="PROSITE" id="PS50801"/>
    </source>
</evidence>
<dbReference type="Proteomes" id="UP001597183">
    <property type="component" value="Unassembled WGS sequence"/>
</dbReference>
<sequence length="106" mass="11387">MTSPAYTITHERTPTGALRVILTGDFDMSIGDALSTSLLEAAHRPEITHIVVDLEHTRFIDSHIVASLVTGYRAALTAKRGFTVVNGHGTVQQVLDVTGLSEVLCT</sequence>
<dbReference type="EMBL" id="JBHTMK010000055">
    <property type="protein sequence ID" value="MFD1372292.1"/>
    <property type="molecule type" value="Genomic_DNA"/>
</dbReference>
<accession>A0ABW4AN58</accession>
<protein>
    <submittedName>
        <fullName evidence="2">STAS domain-containing protein</fullName>
    </submittedName>
</protein>
<evidence type="ECO:0000313" key="3">
    <source>
        <dbReference type="Proteomes" id="UP001597183"/>
    </source>
</evidence>
<proteinExistence type="predicted"/>
<dbReference type="RefSeq" id="WP_317796272.1">
    <property type="nucleotide sequence ID" value="NZ_AP028461.1"/>
</dbReference>
<evidence type="ECO:0000313" key="2">
    <source>
        <dbReference type="EMBL" id="MFD1372292.1"/>
    </source>
</evidence>
<dbReference type="InterPro" id="IPR002645">
    <property type="entry name" value="STAS_dom"/>
</dbReference>
<dbReference type="Pfam" id="PF13466">
    <property type="entry name" value="STAS_2"/>
    <property type="match status" value="1"/>
</dbReference>
<reference evidence="3" key="1">
    <citation type="journal article" date="2019" name="Int. J. Syst. Evol. Microbiol.">
        <title>The Global Catalogue of Microorganisms (GCM) 10K type strain sequencing project: providing services to taxonomists for standard genome sequencing and annotation.</title>
        <authorList>
            <consortium name="The Broad Institute Genomics Platform"/>
            <consortium name="The Broad Institute Genome Sequencing Center for Infectious Disease"/>
            <person name="Wu L."/>
            <person name="Ma J."/>
        </authorList>
    </citation>
    <scope>NUCLEOTIDE SEQUENCE [LARGE SCALE GENOMIC DNA]</scope>
    <source>
        <strain evidence="3">CCM 7526</strain>
    </source>
</reference>
<name>A0ABW4AN58_9ACTN</name>
<dbReference type="InterPro" id="IPR058548">
    <property type="entry name" value="MlaB-like_STAS"/>
</dbReference>
<comment type="caution">
    <text evidence="2">The sequence shown here is derived from an EMBL/GenBank/DDBJ whole genome shotgun (WGS) entry which is preliminary data.</text>
</comment>
<gene>
    <name evidence="2" type="ORF">ACFQ5G_43810</name>
</gene>